<feature type="compositionally biased region" description="Low complexity" evidence="4">
    <location>
        <begin position="678"/>
        <end position="687"/>
    </location>
</feature>
<evidence type="ECO:0000313" key="7">
    <source>
        <dbReference type="EMBL" id="CAL4065830.1"/>
    </source>
</evidence>
<proteinExistence type="predicted"/>
<sequence>MLLSPIFSHKKAIFDTLVHIPHFFWESTLRDFLAIEHLANIPFLDVQQQIFMNLVNWNKSQCKELPYPDKALYHNQNYLMKSDGAILPTNILAARKDGHDGTEVILCEDSNGERPGVRVPSKHIIPADAIVINKELGVGEFGVVQQGVWTNEEGDRIQVAIKCLSKERMQTQPMEFLKEAAIMHTIDSEHIVRLYGVVLDTNALMLVTELAPLRSLLECIKEPNIRVSFPVTSLCHFSIQICDGMSYLESKRLIHRDLAARNILVFSRNKIKISDFGLSRALGVGKDYYQTNFNVNLKLPIAWCAPECINYLRFTSASDVWAFGVTLWEMFSYGFQPWAALTGQQILEAIDEPNFQRLEQPEACSKEYYNVMLKCWQHDPAKRPKFIDLINILPDCKPEQVQAVLDNEEPPSTPGGKRDKLVYTVGDVITVLDKKPVADGPCLWKGVLNNGRTGLFNPANTVTYLGTNIPSNKSNFTRGDGKNAYSSRRRLRPEMISGPQGDLKHTVHVGLDGAYFGDVSFLGDKVQQATFVNKKFEKYHQLPKQIVNPYKPSDDHEHNSLTRASSDVSDRAPLLKKVGDHGKSGPASEHNWSDSASEDHTDNWSADSPARSHKQDHEYHEISDEEEEIKYKSEAFRGSSFDLGPSLMDEVFAALGGSASSGPSSLDPPPASPPPLTPTQQQQTTALIQDNDTHNRRNERKEMASKFTKEKKKQAMVKPISAADERTLDSAIAMANELASKSMLELDNRTVDSSAESDGQDSPSTPSSPSKHGGSRFSFHRLNSKGSPKMERRNFSAEAASIPDIQSSITEEAKEAYNSLIERPGMDCEPFSFRSEASVPASEPNETQEHNPLRMLRAGVTVRPKIRGNKHNFTFSSSTIERSHGNKSVGGSKEVLSPGSHNGSNNFELGNNQTLPRGFKHNKVPPPVKPKPSPLVIQNSSFNASSEPILDQSCSTPDSVSTDGGGSHEFNPLPLPPRDRTRNTPSLTTKPRHQRKHPLIIPGGVTNSLLRSGGHVAALASVLSDKSDSGGSGGGRLVIQHTHNPMLESHGSNGNSTTNTVSGVDDYQNDENSASPPLGGRVPPAKPPRLFTSPVSALDDSFESQLATQMDALDDIQEEDQQSISPVGPIPPPFPPIPSDHSYDPSFTNSPEDLNHHHHLHHNGDLSDGSHYSTSRGGSSSTLYQSGDHVSCEDLLDFAMDRPNSRRTQGPARGTQSDEVHIMQKVLKNEVVSGTECVVALNECEWEVHRAIKLVRLQLLLPANGRVPIETARHTLASFSWDINKAASYLMASRGIAEDTAQV</sequence>
<dbReference type="InterPro" id="IPR017441">
    <property type="entry name" value="Protein_kinase_ATP_BS"/>
</dbReference>
<dbReference type="GO" id="GO:0004713">
    <property type="term" value="F:protein tyrosine kinase activity"/>
    <property type="evidence" value="ECO:0007669"/>
    <property type="project" value="InterPro"/>
</dbReference>
<evidence type="ECO:0000256" key="1">
    <source>
        <dbReference type="ARBA" id="ARBA00022741"/>
    </source>
</evidence>
<feature type="compositionally biased region" description="Low complexity" evidence="4">
    <location>
        <begin position="655"/>
        <end position="665"/>
    </location>
</feature>
<dbReference type="InterPro" id="IPR011009">
    <property type="entry name" value="Kinase-like_dom_sf"/>
</dbReference>
<name>A0AAV2PZB6_MEGNR</name>
<feature type="region of interest" description="Disordered" evidence="4">
    <location>
        <begin position="1118"/>
        <end position="1186"/>
    </location>
</feature>
<feature type="compositionally biased region" description="Basic and acidic residues" evidence="4">
    <location>
        <begin position="691"/>
        <end position="708"/>
    </location>
</feature>
<feature type="compositionally biased region" description="Polar residues" evidence="4">
    <location>
        <begin position="1050"/>
        <end position="1062"/>
    </location>
</feature>
<feature type="region of interest" description="Disordered" evidence="4">
    <location>
        <begin position="1045"/>
        <end position="1095"/>
    </location>
</feature>
<dbReference type="GO" id="GO:0002009">
    <property type="term" value="P:morphogenesis of an epithelium"/>
    <property type="evidence" value="ECO:0007669"/>
    <property type="project" value="UniProtKB-ARBA"/>
</dbReference>
<evidence type="ECO:0000256" key="3">
    <source>
        <dbReference type="PROSITE-ProRule" id="PRU10141"/>
    </source>
</evidence>
<dbReference type="Proteomes" id="UP001497623">
    <property type="component" value="Unassembled WGS sequence"/>
</dbReference>
<feature type="domain" description="CRIB" evidence="6">
    <location>
        <begin position="496"/>
        <end position="510"/>
    </location>
</feature>
<dbReference type="SMART" id="SM00219">
    <property type="entry name" value="TyrKc"/>
    <property type="match status" value="1"/>
</dbReference>
<feature type="compositionally biased region" description="Polar residues" evidence="4">
    <location>
        <begin position="937"/>
        <end position="962"/>
    </location>
</feature>
<dbReference type="PROSITE" id="PS00109">
    <property type="entry name" value="PROTEIN_KINASE_TYR"/>
    <property type="match status" value="1"/>
</dbReference>
<dbReference type="GO" id="GO:0005524">
    <property type="term" value="F:ATP binding"/>
    <property type="evidence" value="ECO:0007669"/>
    <property type="project" value="UniProtKB-UniRule"/>
</dbReference>
<dbReference type="Pfam" id="PF07714">
    <property type="entry name" value="PK_Tyr_Ser-Thr"/>
    <property type="match status" value="1"/>
</dbReference>
<keyword evidence="1 3" id="KW-0547">Nucleotide-binding</keyword>
<evidence type="ECO:0000313" key="8">
    <source>
        <dbReference type="Proteomes" id="UP001497623"/>
    </source>
</evidence>
<protein>
    <recommendedName>
        <fullName evidence="9">Tyrosine-protein kinase PR2</fullName>
    </recommendedName>
</protein>
<reference evidence="7 8" key="1">
    <citation type="submission" date="2024-05" db="EMBL/GenBank/DDBJ databases">
        <authorList>
            <person name="Wallberg A."/>
        </authorList>
    </citation>
    <scope>NUCLEOTIDE SEQUENCE [LARGE SCALE GENOMIC DNA]</scope>
</reference>
<feature type="compositionally biased region" description="Polar residues" evidence="4">
    <location>
        <begin position="871"/>
        <end position="880"/>
    </location>
</feature>
<evidence type="ECO:0000259" key="5">
    <source>
        <dbReference type="PROSITE" id="PS50011"/>
    </source>
</evidence>
<dbReference type="InterPro" id="IPR020635">
    <property type="entry name" value="Tyr_kinase_cat_dom"/>
</dbReference>
<evidence type="ECO:0008006" key="9">
    <source>
        <dbReference type="Google" id="ProtNLM"/>
    </source>
</evidence>
<dbReference type="CDD" id="cd05040">
    <property type="entry name" value="PTKc_Ack_like"/>
    <property type="match status" value="1"/>
</dbReference>
<dbReference type="PRINTS" id="PR00109">
    <property type="entry name" value="TYRKINASE"/>
</dbReference>
<dbReference type="Gene3D" id="3.30.200.20">
    <property type="entry name" value="Phosphorylase Kinase, domain 1"/>
    <property type="match status" value="1"/>
</dbReference>
<dbReference type="FunFam" id="1.10.510.10:FF:001118">
    <property type="entry name" value="Tyrosine-protein kinase PR2"/>
    <property type="match status" value="1"/>
</dbReference>
<feature type="domain" description="Protein kinase" evidence="5">
    <location>
        <begin position="130"/>
        <end position="405"/>
    </location>
</feature>
<feature type="binding site" evidence="3">
    <location>
        <position position="162"/>
    </location>
    <ligand>
        <name>ATP</name>
        <dbReference type="ChEBI" id="CHEBI:30616"/>
    </ligand>
</feature>
<gene>
    <name evidence="7" type="ORF">MNOR_LOCUS5098</name>
</gene>
<evidence type="ECO:0000259" key="6">
    <source>
        <dbReference type="PROSITE" id="PS50108"/>
    </source>
</evidence>
<evidence type="ECO:0000256" key="2">
    <source>
        <dbReference type="ARBA" id="ARBA00022840"/>
    </source>
</evidence>
<dbReference type="PROSITE" id="PS50011">
    <property type="entry name" value="PROTEIN_KINASE_DOM"/>
    <property type="match status" value="1"/>
</dbReference>
<feature type="region of interest" description="Disordered" evidence="4">
    <location>
        <begin position="742"/>
        <end position="1000"/>
    </location>
</feature>
<feature type="region of interest" description="Disordered" evidence="4">
    <location>
        <begin position="655"/>
        <end position="726"/>
    </location>
</feature>
<keyword evidence="8" id="KW-1185">Reference proteome</keyword>
<dbReference type="InterPro" id="IPR000095">
    <property type="entry name" value="CRIB_dom"/>
</dbReference>
<feature type="non-terminal residue" evidence="7">
    <location>
        <position position="1303"/>
    </location>
</feature>
<feature type="compositionally biased region" description="Polar residues" evidence="4">
    <location>
        <begin position="751"/>
        <end position="770"/>
    </location>
</feature>
<feature type="compositionally biased region" description="Pro residues" evidence="4">
    <location>
        <begin position="666"/>
        <end position="677"/>
    </location>
</feature>
<dbReference type="PROSITE" id="PS50108">
    <property type="entry name" value="CRIB"/>
    <property type="match status" value="1"/>
</dbReference>
<feature type="compositionally biased region" description="Polar residues" evidence="4">
    <location>
        <begin position="899"/>
        <end position="915"/>
    </location>
</feature>
<feature type="compositionally biased region" description="Pro residues" evidence="4">
    <location>
        <begin position="1128"/>
        <end position="1138"/>
    </location>
</feature>
<feature type="compositionally biased region" description="Low complexity" evidence="4">
    <location>
        <begin position="1169"/>
        <end position="1181"/>
    </location>
</feature>
<comment type="caution">
    <text evidence="7">The sequence shown here is derived from an EMBL/GenBank/DDBJ whole genome shotgun (WGS) entry which is preliminary data.</text>
</comment>
<dbReference type="Gene3D" id="1.10.510.10">
    <property type="entry name" value="Transferase(Phosphotransferase) domain 1"/>
    <property type="match status" value="1"/>
</dbReference>
<dbReference type="PROSITE" id="PS00107">
    <property type="entry name" value="PROTEIN_KINASE_ATP"/>
    <property type="match status" value="1"/>
</dbReference>
<feature type="compositionally biased region" description="Pro residues" evidence="4">
    <location>
        <begin position="924"/>
        <end position="933"/>
    </location>
</feature>
<feature type="region of interest" description="Disordered" evidence="4">
    <location>
        <begin position="547"/>
        <end position="627"/>
    </location>
</feature>
<dbReference type="InterPro" id="IPR008266">
    <property type="entry name" value="Tyr_kinase_AS"/>
</dbReference>
<accession>A0AAV2PZB6</accession>
<dbReference type="InterPro" id="IPR050198">
    <property type="entry name" value="Non-receptor_tyrosine_kinases"/>
</dbReference>
<dbReference type="FunFam" id="3.30.200.20:FF:000780">
    <property type="entry name" value="Tyrosine-protein kinase PR2"/>
    <property type="match status" value="1"/>
</dbReference>
<dbReference type="Pfam" id="PF00786">
    <property type="entry name" value="PBD"/>
    <property type="match status" value="1"/>
</dbReference>
<dbReference type="SUPFAM" id="SSF56112">
    <property type="entry name" value="Protein kinase-like (PK-like)"/>
    <property type="match status" value="1"/>
</dbReference>
<organism evidence="7 8">
    <name type="scientific">Meganyctiphanes norvegica</name>
    <name type="common">Northern krill</name>
    <name type="synonym">Thysanopoda norvegica</name>
    <dbReference type="NCBI Taxonomy" id="48144"/>
    <lineage>
        <taxon>Eukaryota</taxon>
        <taxon>Metazoa</taxon>
        <taxon>Ecdysozoa</taxon>
        <taxon>Arthropoda</taxon>
        <taxon>Crustacea</taxon>
        <taxon>Multicrustacea</taxon>
        <taxon>Malacostraca</taxon>
        <taxon>Eumalacostraca</taxon>
        <taxon>Eucarida</taxon>
        <taxon>Euphausiacea</taxon>
        <taxon>Euphausiidae</taxon>
        <taxon>Meganyctiphanes</taxon>
    </lineage>
</organism>
<dbReference type="InterPro" id="IPR001245">
    <property type="entry name" value="Ser-Thr/Tyr_kinase_cat_dom"/>
</dbReference>
<keyword evidence="2 3" id="KW-0067">ATP-binding</keyword>
<dbReference type="SMART" id="SM00285">
    <property type="entry name" value="PBD"/>
    <property type="match status" value="1"/>
</dbReference>
<evidence type="ECO:0000256" key="4">
    <source>
        <dbReference type="SAM" id="MobiDB-lite"/>
    </source>
</evidence>
<feature type="compositionally biased region" description="Basic and acidic residues" evidence="4">
    <location>
        <begin position="613"/>
        <end position="622"/>
    </location>
</feature>
<dbReference type="InterPro" id="IPR000719">
    <property type="entry name" value="Prot_kinase_dom"/>
</dbReference>
<dbReference type="EMBL" id="CAXKWB010001925">
    <property type="protein sequence ID" value="CAL4065830.1"/>
    <property type="molecule type" value="Genomic_DNA"/>
</dbReference>
<dbReference type="PANTHER" id="PTHR24418">
    <property type="entry name" value="TYROSINE-PROTEIN KINASE"/>
    <property type="match status" value="1"/>
</dbReference>